<accession>A0ABM6WUX1</accession>
<evidence type="ECO:0000259" key="1">
    <source>
        <dbReference type="PROSITE" id="PS50994"/>
    </source>
</evidence>
<evidence type="ECO:0000313" key="2">
    <source>
        <dbReference type="EMBL" id="AWX94395.1"/>
    </source>
</evidence>
<dbReference type="InterPro" id="IPR052344">
    <property type="entry name" value="Transposase-related"/>
</dbReference>
<dbReference type="InterPro" id="IPR012337">
    <property type="entry name" value="RNaseH-like_sf"/>
</dbReference>
<gene>
    <name evidence="2" type="ORF">DPM13_05165</name>
</gene>
<dbReference type="PANTHER" id="PTHR33678">
    <property type="entry name" value="BLL1576 PROTEIN"/>
    <property type="match status" value="1"/>
</dbReference>
<keyword evidence="3" id="KW-1185">Reference proteome</keyword>
<dbReference type="Gene3D" id="3.30.420.10">
    <property type="entry name" value="Ribonuclease H-like superfamily/Ribonuclease H"/>
    <property type="match status" value="1"/>
</dbReference>
<reference evidence="2 3" key="1">
    <citation type="submission" date="2018-06" db="EMBL/GenBank/DDBJ databases">
        <title>Complete genome sequence of Paracoccus mutanolyticus strain RSP-02 isolated from cellulosic waste.</title>
        <authorList>
            <person name="Amrutha R.N."/>
            <person name="Shrivastav A."/>
            <person name="Buddana S.K."/>
            <person name="Deshpande U."/>
            <person name="Prakasham R.S."/>
        </authorList>
    </citation>
    <scope>NUCLEOTIDE SEQUENCE [LARGE SCALE GENOMIC DNA]</scope>
    <source>
        <strain evidence="2 3">RSP-02</strain>
    </source>
</reference>
<proteinExistence type="predicted"/>
<dbReference type="SUPFAM" id="SSF53098">
    <property type="entry name" value="Ribonuclease H-like"/>
    <property type="match status" value="1"/>
</dbReference>
<dbReference type="Pfam" id="PF00665">
    <property type="entry name" value="rve"/>
    <property type="match status" value="1"/>
</dbReference>
<sequence>MEDLKTGPKEPRSTVLSQAEEAMVVAFRRHTLLPLDDCLYALQPTIPHLTRSALHRCLQRHGISRLPDVEGDKPKRQRFKRYPIGFFHIDIAEVQTAEGRLYLFVAIDRTSKFAFTRLVEKAGKMAAAQFLRDLVAAVPYRLHTVLTDNGVQFTNHAHHTYVFNRVCDENGIEHRLTRINHPWTNGQVERMNRTIKEGEADQKTIRRIVFPLNVKRFHSDSHDLLRRHLADFLGAMLVRKDGGNEWPAPRYRRAVFELHTAGDSQVATTTVERMADLWKLEAEVRGQSPEARAAARQAISAPIVAELFALWQQTLPRISGKSKLAEAIRHAIARRDIFERFLTDGLIELDSNIVERAIRPQTITRKNSLFAGSDGGGRTWATIATLLQTCKMNNVDPTAWLTQTLERIANQWPSAKIDVLMPWNYTP</sequence>
<dbReference type="Pfam" id="PF13817">
    <property type="entry name" value="DDE_Tnp_IS66_C"/>
    <property type="match status" value="1"/>
</dbReference>
<dbReference type="InterPro" id="IPR001584">
    <property type="entry name" value="Integrase_cat-core"/>
</dbReference>
<dbReference type="InterPro" id="IPR036397">
    <property type="entry name" value="RNaseH_sf"/>
</dbReference>
<dbReference type="Pfam" id="PF03050">
    <property type="entry name" value="DDE_Tnp_IS66"/>
    <property type="match status" value="1"/>
</dbReference>
<dbReference type="InterPro" id="IPR004291">
    <property type="entry name" value="Transposase_IS66_central"/>
</dbReference>
<feature type="domain" description="Integrase catalytic" evidence="1">
    <location>
        <begin position="79"/>
        <end position="197"/>
    </location>
</feature>
<dbReference type="PANTHER" id="PTHR33678:SF1">
    <property type="entry name" value="BLL1576 PROTEIN"/>
    <property type="match status" value="1"/>
</dbReference>
<dbReference type="PROSITE" id="PS50994">
    <property type="entry name" value="INTEGRASE"/>
    <property type="match status" value="1"/>
</dbReference>
<dbReference type="Proteomes" id="UP000249922">
    <property type="component" value="Chromosome"/>
</dbReference>
<name>A0ABM6WUX1_9RHOB</name>
<evidence type="ECO:0000313" key="3">
    <source>
        <dbReference type="Proteomes" id="UP000249922"/>
    </source>
</evidence>
<dbReference type="InterPro" id="IPR039552">
    <property type="entry name" value="IS66_C"/>
</dbReference>
<dbReference type="EMBL" id="CP030239">
    <property type="protein sequence ID" value="AWX94395.1"/>
    <property type="molecule type" value="Genomic_DNA"/>
</dbReference>
<protein>
    <recommendedName>
        <fullName evidence="1">Integrase catalytic domain-containing protein</fullName>
    </recommendedName>
</protein>
<organism evidence="2 3">
    <name type="scientific">Paracoccus mutanolyticus</name>
    <dbReference type="NCBI Taxonomy" id="1499308"/>
    <lineage>
        <taxon>Bacteria</taxon>
        <taxon>Pseudomonadati</taxon>
        <taxon>Pseudomonadota</taxon>
        <taxon>Alphaproteobacteria</taxon>
        <taxon>Rhodobacterales</taxon>
        <taxon>Paracoccaceae</taxon>
        <taxon>Paracoccus</taxon>
    </lineage>
</organism>